<dbReference type="PRINTS" id="PR00081">
    <property type="entry name" value="GDHRDH"/>
</dbReference>
<dbReference type="InterPro" id="IPR036291">
    <property type="entry name" value="NAD(P)-bd_dom_sf"/>
</dbReference>
<protein>
    <recommendedName>
        <fullName evidence="6">3-hydroxybutyrate dehydrogenase 1</fullName>
    </recommendedName>
</protein>
<organism evidence="4 5">
    <name type="scientific">Pelusios castaneus</name>
    <name type="common">West African mud turtle</name>
    <dbReference type="NCBI Taxonomy" id="367368"/>
    <lineage>
        <taxon>Eukaryota</taxon>
        <taxon>Metazoa</taxon>
        <taxon>Chordata</taxon>
        <taxon>Craniata</taxon>
        <taxon>Vertebrata</taxon>
        <taxon>Euteleostomi</taxon>
        <taxon>Archelosauria</taxon>
        <taxon>Testudinata</taxon>
        <taxon>Testudines</taxon>
        <taxon>Pleurodira</taxon>
        <taxon>Pelomedusidae</taxon>
        <taxon>Pelusios</taxon>
    </lineage>
</organism>
<dbReference type="FunFam" id="3.40.50.720:FF:000074">
    <property type="entry name" value="Retinol dehydrogenase type 1"/>
    <property type="match status" value="1"/>
</dbReference>
<evidence type="ECO:0000256" key="3">
    <source>
        <dbReference type="RuleBase" id="RU000363"/>
    </source>
</evidence>
<dbReference type="PRINTS" id="PR00080">
    <property type="entry name" value="SDRFAMILY"/>
</dbReference>
<dbReference type="Proteomes" id="UP000694393">
    <property type="component" value="Unplaced"/>
</dbReference>
<keyword evidence="2" id="KW-0560">Oxidoreductase</keyword>
<name>A0A8C8S595_9SAUR</name>
<comment type="similarity">
    <text evidence="1 3">Belongs to the short-chain dehydrogenases/reductases (SDR) family.</text>
</comment>
<dbReference type="AlphaFoldDB" id="A0A8C8S595"/>
<reference evidence="4" key="1">
    <citation type="submission" date="2025-08" db="UniProtKB">
        <authorList>
            <consortium name="Ensembl"/>
        </authorList>
    </citation>
    <scope>IDENTIFICATION</scope>
</reference>
<sequence>MPRTHCQRWHLVIGGPHRPPTVPLWSWLPATAHPWPGSPLRPQPSPHCWPPNYSPGSPCSPSPPPHCQSWLPAAGPPTPGPGSPCSPSPPPHRQSPATCCWPPTVAPTPCCWPPTVAPTPCCWPPTVSPTPPAALALSVAAGPSSLLPAPPPAANRGRSMRLLRLPRKLLLPIVAGKAVLITGCDKGFGHALAKQLHSKGFTVFAGCLLTGKNGDGARELEGMKSDRMKVLQLNVCSDKEVDQAVEFVKSNLMEPEKGLWGLVNNAGVASFGEVEFTSMDKYKEVADVNLWGTVRVTKAFLPLIRRAKGRVVNISSMLGRMASPSRSSYCVSKFGVAAFSDCLRQEMYRWGVSIILVEPSNFIAATGILTRESVQAQAEELWSRASKTVQEDYGKPYFTHQLTLLKSFVNSGLKDMSLVLNDISAALTSKHPYTRYNPMDTYWRVRLLAMTHLPTALADWLYIY</sequence>
<dbReference type="Pfam" id="PF00106">
    <property type="entry name" value="adh_short"/>
    <property type="match status" value="1"/>
</dbReference>
<dbReference type="GO" id="GO:0016491">
    <property type="term" value="F:oxidoreductase activity"/>
    <property type="evidence" value="ECO:0007669"/>
    <property type="project" value="UniProtKB-KW"/>
</dbReference>
<keyword evidence="5" id="KW-1185">Reference proteome</keyword>
<dbReference type="SUPFAM" id="SSF51735">
    <property type="entry name" value="NAD(P)-binding Rossmann-fold domains"/>
    <property type="match status" value="1"/>
</dbReference>
<dbReference type="InterPro" id="IPR002347">
    <property type="entry name" value="SDR_fam"/>
</dbReference>
<evidence type="ECO:0000256" key="1">
    <source>
        <dbReference type="ARBA" id="ARBA00006484"/>
    </source>
</evidence>
<dbReference type="PANTHER" id="PTHR43313">
    <property type="entry name" value="SHORT-CHAIN DEHYDROGENASE/REDUCTASE FAMILY 9C"/>
    <property type="match status" value="1"/>
</dbReference>
<dbReference type="PROSITE" id="PS00061">
    <property type="entry name" value="ADH_SHORT"/>
    <property type="match status" value="1"/>
</dbReference>
<dbReference type="PANTHER" id="PTHR43313:SF49">
    <property type="entry name" value="D-BETA-HYDROXYBUTYRATE DEHYDROGENASE, MITOCHONDRIAL"/>
    <property type="match status" value="1"/>
</dbReference>
<dbReference type="Ensembl" id="ENSPCET00000015098.1">
    <property type="protein sequence ID" value="ENSPCEP00000014570.1"/>
    <property type="gene ID" value="ENSPCEG00000011520.1"/>
</dbReference>
<proteinExistence type="inferred from homology"/>
<dbReference type="InterPro" id="IPR020904">
    <property type="entry name" value="Sc_DH/Rdtase_CS"/>
</dbReference>
<accession>A0A8C8S595</accession>
<evidence type="ECO:0008006" key="6">
    <source>
        <dbReference type="Google" id="ProtNLM"/>
    </source>
</evidence>
<reference evidence="4" key="2">
    <citation type="submission" date="2025-09" db="UniProtKB">
        <authorList>
            <consortium name="Ensembl"/>
        </authorList>
    </citation>
    <scope>IDENTIFICATION</scope>
</reference>
<dbReference type="Gene3D" id="3.40.50.720">
    <property type="entry name" value="NAD(P)-binding Rossmann-like Domain"/>
    <property type="match status" value="1"/>
</dbReference>
<evidence type="ECO:0000256" key="2">
    <source>
        <dbReference type="ARBA" id="ARBA00023002"/>
    </source>
</evidence>
<dbReference type="GO" id="GO:0008202">
    <property type="term" value="P:steroid metabolic process"/>
    <property type="evidence" value="ECO:0007669"/>
    <property type="project" value="TreeGrafter"/>
</dbReference>
<evidence type="ECO:0000313" key="4">
    <source>
        <dbReference type="Ensembl" id="ENSPCEP00000014570.1"/>
    </source>
</evidence>
<evidence type="ECO:0000313" key="5">
    <source>
        <dbReference type="Proteomes" id="UP000694393"/>
    </source>
</evidence>